<feature type="compositionally biased region" description="Polar residues" evidence="1">
    <location>
        <begin position="823"/>
        <end position="837"/>
    </location>
</feature>
<organism evidence="2 3">
    <name type="scientific">Thalassiosira pseudonana</name>
    <name type="common">Marine diatom</name>
    <name type="synonym">Cyclotella nana</name>
    <dbReference type="NCBI Taxonomy" id="35128"/>
    <lineage>
        <taxon>Eukaryota</taxon>
        <taxon>Sar</taxon>
        <taxon>Stramenopiles</taxon>
        <taxon>Ochrophyta</taxon>
        <taxon>Bacillariophyta</taxon>
        <taxon>Coscinodiscophyceae</taxon>
        <taxon>Thalassiosirophycidae</taxon>
        <taxon>Thalassiosirales</taxon>
        <taxon>Thalassiosiraceae</taxon>
        <taxon>Thalassiosira</taxon>
    </lineage>
</organism>
<feature type="region of interest" description="Disordered" evidence="1">
    <location>
        <begin position="1118"/>
        <end position="1144"/>
    </location>
</feature>
<feature type="compositionally biased region" description="Low complexity" evidence="1">
    <location>
        <begin position="46"/>
        <end position="60"/>
    </location>
</feature>
<keyword evidence="3" id="KW-1185">Reference proteome</keyword>
<feature type="compositionally biased region" description="Basic residues" evidence="1">
    <location>
        <begin position="722"/>
        <end position="732"/>
    </location>
</feature>
<evidence type="ECO:0008006" key="4">
    <source>
        <dbReference type="Google" id="ProtNLM"/>
    </source>
</evidence>
<feature type="region of interest" description="Disordered" evidence="1">
    <location>
        <begin position="1"/>
        <end position="169"/>
    </location>
</feature>
<feature type="compositionally biased region" description="Low complexity" evidence="1">
    <location>
        <begin position="886"/>
        <end position="899"/>
    </location>
</feature>
<evidence type="ECO:0000313" key="3">
    <source>
        <dbReference type="Proteomes" id="UP000001449"/>
    </source>
</evidence>
<feature type="region of interest" description="Disordered" evidence="1">
    <location>
        <begin position="821"/>
        <end position="848"/>
    </location>
</feature>
<dbReference type="Gene3D" id="2.30.30.380">
    <property type="entry name" value="Zn-finger domain of Sec23/24"/>
    <property type="match status" value="1"/>
</dbReference>
<reference evidence="2 3" key="1">
    <citation type="journal article" date="2004" name="Science">
        <title>The genome of the diatom Thalassiosira pseudonana: ecology, evolution, and metabolism.</title>
        <authorList>
            <person name="Armbrust E.V."/>
            <person name="Berges J.A."/>
            <person name="Bowler C."/>
            <person name="Green B.R."/>
            <person name="Martinez D."/>
            <person name="Putnam N.H."/>
            <person name="Zhou S."/>
            <person name="Allen A.E."/>
            <person name="Apt K.E."/>
            <person name="Bechner M."/>
            <person name="Brzezinski M.A."/>
            <person name="Chaal B.K."/>
            <person name="Chiovitti A."/>
            <person name="Davis A.K."/>
            <person name="Demarest M.S."/>
            <person name="Detter J.C."/>
            <person name="Glavina T."/>
            <person name="Goodstein D."/>
            <person name="Hadi M.Z."/>
            <person name="Hellsten U."/>
            <person name="Hildebrand M."/>
            <person name="Jenkins B.D."/>
            <person name="Jurka J."/>
            <person name="Kapitonov V.V."/>
            <person name="Kroger N."/>
            <person name="Lau W.W."/>
            <person name="Lane T.W."/>
            <person name="Larimer F.W."/>
            <person name="Lippmeier J.C."/>
            <person name="Lucas S."/>
            <person name="Medina M."/>
            <person name="Montsant A."/>
            <person name="Obornik M."/>
            <person name="Parker M.S."/>
            <person name="Palenik B."/>
            <person name="Pazour G.J."/>
            <person name="Richardson P.M."/>
            <person name="Rynearson T.A."/>
            <person name="Saito M.A."/>
            <person name="Schwartz D.C."/>
            <person name="Thamatrakoln K."/>
            <person name="Valentin K."/>
            <person name="Vardi A."/>
            <person name="Wilkerson F.P."/>
            <person name="Rokhsar D.S."/>
        </authorList>
    </citation>
    <scope>NUCLEOTIDE SEQUENCE [LARGE SCALE GENOMIC DNA]</scope>
    <source>
        <strain evidence="2 3">CCMP1335</strain>
    </source>
</reference>
<feature type="compositionally biased region" description="Basic residues" evidence="1">
    <location>
        <begin position="923"/>
        <end position="936"/>
    </location>
</feature>
<feature type="compositionally biased region" description="Acidic residues" evidence="1">
    <location>
        <begin position="347"/>
        <end position="357"/>
    </location>
</feature>
<feature type="compositionally biased region" description="Polar residues" evidence="1">
    <location>
        <begin position="1119"/>
        <end position="1136"/>
    </location>
</feature>
<feature type="compositionally biased region" description="Basic residues" evidence="1">
    <location>
        <begin position="578"/>
        <end position="597"/>
    </location>
</feature>
<feature type="compositionally biased region" description="Basic and acidic residues" evidence="1">
    <location>
        <begin position="461"/>
        <end position="475"/>
    </location>
</feature>
<feature type="compositionally biased region" description="Basic and acidic residues" evidence="1">
    <location>
        <begin position="375"/>
        <end position="389"/>
    </location>
</feature>
<feature type="region of interest" description="Disordered" evidence="1">
    <location>
        <begin position="215"/>
        <end position="265"/>
    </location>
</feature>
<feature type="compositionally biased region" description="Polar residues" evidence="1">
    <location>
        <begin position="217"/>
        <end position="227"/>
    </location>
</feature>
<evidence type="ECO:0000313" key="2">
    <source>
        <dbReference type="EMBL" id="EED90346.1"/>
    </source>
</evidence>
<name>B8C7N1_THAPS</name>
<feature type="compositionally biased region" description="Acidic residues" evidence="1">
    <location>
        <begin position="942"/>
        <end position="953"/>
    </location>
</feature>
<feature type="compositionally biased region" description="Low complexity" evidence="1">
    <location>
        <begin position="26"/>
        <end position="35"/>
    </location>
</feature>
<feature type="compositionally biased region" description="Basic and acidic residues" evidence="1">
    <location>
        <begin position="154"/>
        <end position="167"/>
    </location>
</feature>
<feature type="compositionally biased region" description="Acidic residues" evidence="1">
    <location>
        <begin position="321"/>
        <end position="330"/>
    </location>
</feature>
<feature type="compositionally biased region" description="Polar residues" evidence="1">
    <location>
        <begin position="1"/>
        <end position="15"/>
    </location>
</feature>
<feature type="region of interest" description="Disordered" evidence="1">
    <location>
        <begin position="458"/>
        <end position="670"/>
    </location>
</feature>
<dbReference type="GeneID" id="7451020"/>
<dbReference type="Proteomes" id="UP000001449">
    <property type="component" value="Chromosome 9"/>
</dbReference>
<dbReference type="EMBL" id="CM000645">
    <property type="protein sequence ID" value="EED90346.1"/>
    <property type="molecule type" value="Genomic_DNA"/>
</dbReference>
<feature type="compositionally biased region" description="Basic and acidic residues" evidence="1">
    <location>
        <begin position="971"/>
        <end position="997"/>
    </location>
</feature>
<feature type="region of interest" description="Disordered" evidence="1">
    <location>
        <begin position="708"/>
        <end position="757"/>
    </location>
</feature>
<dbReference type="KEGG" id="tps:THAPSDRAFT_23895"/>
<dbReference type="OMA" id="SANHGRE"/>
<feature type="compositionally biased region" description="Acidic residues" evidence="1">
    <location>
        <begin position="490"/>
        <end position="507"/>
    </location>
</feature>
<feature type="compositionally biased region" description="Low complexity" evidence="1">
    <location>
        <begin position="308"/>
        <end position="320"/>
    </location>
</feature>
<proteinExistence type="predicted"/>
<reference evidence="2 3" key="2">
    <citation type="journal article" date="2008" name="Nature">
        <title>The Phaeodactylum genome reveals the evolutionary history of diatom genomes.</title>
        <authorList>
            <person name="Bowler C."/>
            <person name="Allen A.E."/>
            <person name="Badger J.H."/>
            <person name="Grimwood J."/>
            <person name="Jabbari K."/>
            <person name="Kuo A."/>
            <person name="Maheswari U."/>
            <person name="Martens C."/>
            <person name="Maumus F."/>
            <person name="Otillar R.P."/>
            <person name="Rayko E."/>
            <person name="Salamov A."/>
            <person name="Vandepoele K."/>
            <person name="Beszteri B."/>
            <person name="Gruber A."/>
            <person name="Heijde M."/>
            <person name="Katinka M."/>
            <person name="Mock T."/>
            <person name="Valentin K."/>
            <person name="Verret F."/>
            <person name="Berges J.A."/>
            <person name="Brownlee C."/>
            <person name="Cadoret J.P."/>
            <person name="Chiovitti A."/>
            <person name="Choi C.J."/>
            <person name="Coesel S."/>
            <person name="De Martino A."/>
            <person name="Detter J.C."/>
            <person name="Durkin C."/>
            <person name="Falciatore A."/>
            <person name="Fournet J."/>
            <person name="Haruta M."/>
            <person name="Huysman M.J."/>
            <person name="Jenkins B.D."/>
            <person name="Jiroutova K."/>
            <person name="Jorgensen R.E."/>
            <person name="Joubert Y."/>
            <person name="Kaplan A."/>
            <person name="Kroger N."/>
            <person name="Kroth P.G."/>
            <person name="La Roche J."/>
            <person name="Lindquist E."/>
            <person name="Lommer M."/>
            <person name="Martin-Jezequel V."/>
            <person name="Lopez P.J."/>
            <person name="Lucas S."/>
            <person name="Mangogna M."/>
            <person name="McGinnis K."/>
            <person name="Medlin L.K."/>
            <person name="Montsant A."/>
            <person name="Oudot-Le Secq M.P."/>
            <person name="Napoli C."/>
            <person name="Obornik M."/>
            <person name="Parker M.S."/>
            <person name="Petit J.L."/>
            <person name="Porcel B.M."/>
            <person name="Poulsen N."/>
            <person name="Robison M."/>
            <person name="Rychlewski L."/>
            <person name="Rynearson T.A."/>
            <person name="Schmutz J."/>
            <person name="Shapiro H."/>
            <person name="Siaut M."/>
            <person name="Stanley M."/>
            <person name="Sussman M.R."/>
            <person name="Taylor A.R."/>
            <person name="Vardi A."/>
            <person name="von Dassow P."/>
            <person name="Vyverman W."/>
            <person name="Willis A."/>
            <person name="Wyrwicz L.S."/>
            <person name="Rokhsar D.S."/>
            <person name="Weissenbach J."/>
            <person name="Armbrust E.V."/>
            <person name="Green B.R."/>
            <person name="Van de Peer Y."/>
            <person name="Grigoriev I.V."/>
        </authorList>
    </citation>
    <scope>NUCLEOTIDE SEQUENCE [LARGE SCALE GENOMIC DNA]</scope>
    <source>
        <strain evidence="2 3">CCMP1335</strain>
    </source>
</reference>
<dbReference type="AlphaFoldDB" id="B8C7N1"/>
<dbReference type="InParanoid" id="B8C7N1"/>
<sequence length="1174" mass="128440">MSNSPIMMIPSQQFDLPTKLHEEAAAESAKASSSSPPVLNEPIKPSSSSRKPMDNSSSSSSREHRRSLRAANGEVGECSEAAAVRTASHLEAAAEGHARSSHKRSTSRKSTPSSATGEDGLNILRDRPLRKSQRSEKNSKDDSKRRQQRRGQLLRRDSERTRGKSNMDLDFVPPEYIFTIDFTLGDVNIEATTAMDETEASEVITNNLAAAARQQEAYKNSNSSSNLAHGGSSEDILTATDYEDYEDSNYASKRSSADADVNDDHEGIDEADIALDAEIDEGIARLGSLLAKSQLERREKRERKSSVTDNNSSDSQSGSEDGSDDDDDSDSTTSSSSYQGSNPSNFTEDDDDATYYSEEEHDKARDPLSGDSSSDDDKKRISPRQHDPTLDILNSIVDSRSLGSSEFDRSFHSTFQDSDEWSNEQQQYSVDQFQYQVTQHRRGSMCSICSVLPPIMEGEDESSRVDDSCTSRVDDLSLPNSADMLSEMLGDMEEPGDVEEGELEMGESDEKVPSLPEMLQQSGEKDTDQSDVEPKPQQDIVPQLSEQQVMEQQTEPQLPESPEHIVPIIVPPPAPSEKHKRQSMKKSKRSSSIKKKSSKGETDGESINAKSEGEGSSIVSAPTDTDASDVHSIAGASQSSASQALQHDGEKQHHMPPLPQTLPSDTDTSQRIQDDIQGCYWDIAKSCFDSEMKEMGAENATAADSFAVGDADSSEKSPATKSSRKISLRGKHPPTALASSLISKLRRPHSSRNLSKSLSINSNADEIEGSLFQEGDIVIDETADNNLHVNNVAVHPMEASVMSLNNCDAASITVSAHEDNLKPSRSYNSLSTESSAEIENGEGETKVAAIDEARGISHPSYLERRQSYQSNHSASRSRSSADRGVHSSARSSALSAYSRSYHRESLSRSLMGEASSTNSSQQRRSHRHSQHHRRPKSFQEDYMLEFSDEESYDSGDGSTPSHLKGYPPYDADGRQRYRSRRSFDSSRHSGRYDDYQRHHQRQQQHRSRKTAAAANHHGDEASTVQHFRQSAPPNVNAFNSGGNGELISWDDLEDAIYIGLHNSISDINNSVTEKQEWKPTDAVLVQSAGGSFGVASNGGLGTANGDDNAKTIGSAVASRFSTSRINEPRNESTQSTSEDDSGGKPWQCPVCTFINENPMHLICGVCSSPRIDGD</sequence>
<dbReference type="RefSeq" id="XP_002292371.1">
    <property type="nucleotide sequence ID" value="XM_002292335.1"/>
</dbReference>
<dbReference type="HOGENOM" id="CLU_273812_0_0_1"/>
<feature type="compositionally biased region" description="Polar residues" evidence="1">
    <location>
        <begin position="544"/>
        <end position="556"/>
    </location>
</feature>
<feature type="region of interest" description="Disordered" evidence="1">
    <location>
        <begin position="288"/>
        <end position="393"/>
    </location>
</feature>
<feature type="compositionally biased region" description="Low complexity" evidence="1">
    <location>
        <begin position="331"/>
        <end position="344"/>
    </location>
</feature>
<feature type="compositionally biased region" description="Basic and acidic residues" evidence="1">
    <location>
        <begin position="523"/>
        <end position="536"/>
    </location>
</feature>
<feature type="compositionally biased region" description="Low complexity" evidence="1">
    <location>
        <begin position="634"/>
        <end position="644"/>
    </location>
</feature>
<feature type="compositionally biased region" description="Basic and acidic residues" evidence="1">
    <location>
        <begin position="124"/>
        <end position="145"/>
    </location>
</feature>
<accession>B8C7N1</accession>
<gene>
    <name evidence="2" type="ORF">THAPSDRAFT_23895</name>
</gene>
<feature type="compositionally biased region" description="Basic and acidic residues" evidence="1">
    <location>
        <begin position="294"/>
        <end position="306"/>
    </location>
</feature>
<feature type="region of interest" description="Disordered" evidence="1">
    <location>
        <begin position="860"/>
        <end position="1026"/>
    </location>
</feature>
<feature type="compositionally biased region" description="Polar residues" evidence="1">
    <location>
        <begin position="661"/>
        <end position="670"/>
    </location>
</feature>
<protein>
    <recommendedName>
        <fullName evidence="4">RanBP2-type domain-containing protein</fullName>
    </recommendedName>
</protein>
<evidence type="ECO:0000256" key="1">
    <source>
        <dbReference type="SAM" id="MobiDB-lite"/>
    </source>
</evidence>
<dbReference type="PaxDb" id="35128-Thaps23895"/>
<feature type="compositionally biased region" description="Basic residues" evidence="1">
    <location>
        <begin position="998"/>
        <end position="1009"/>
    </location>
</feature>
<feature type="compositionally biased region" description="Basic and acidic residues" evidence="1">
    <location>
        <begin position="358"/>
        <end position="368"/>
    </location>
</feature>